<protein>
    <recommendedName>
        <fullName evidence="3">Histidine kinase/HSP90-like ATPase domain-containing protein</fullName>
    </recommendedName>
</protein>
<gene>
    <name evidence="2" type="ORF">SDC9_02299</name>
</gene>
<dbReference type="SUPFAM" id="SSF55874">
    <property type="entry name" value="ATPase domain of HSP90 chaperone/DNA topoisomerase II/histidine kinase"/>
    <property type="match status" value="1"/>
</dbReference>
<proteinExistence type="predicted"/>
<feature type="region of interest" description="Disordered" evidence="1">
    <location>
        <begin position="649"/>
        <end position="676"/>
    </location>
</feature>
<comment type="caution">
    <text evidence="2">The sequence shown here is derived from an EMBL/GenBank/DDBJ whole genome shotgun (WGS) entry which is preliminary data.</text>
</comment>
<sequence>MSKMFTEISRIVNEDISSRVTQYDVIFEAITNAIHSNSTEIKCFLNFNGNLIKDGDIEIGRIKVDTIKVVDNGDGITDDNYKSFSTYRTEFKKDLGCKGVGRFVFLKVYSSAKYSSDLKEAQERRKIKFHINFDTEKDLKKENKKVTANETEVFLDTLNSQYLDWDKKIDRRIELDIFSIRDKTLMNLIPTLYFYKQKGRNIEITFFDEYSSKSVKISSTDIPDFKTENFNVLNNQGFNVKFKLSHSIENSSGNLYAFYCANNRTVCDFEDKNLKITLPYGYSGFLLLESDYLSSKVNHERNDFDIFPVKTDMYSTISWEMINVELKKAISEIIKIGVPNTVKLNKAKINEIQDERPYLVNYIDENDVEIAGVLDKKHIIEKAKKKFDESKETVLSNANKSEFTDEELTQAILLAQNELISYINDRVIVIDKLKKLIDKGEQVEAIIHNMIMEKYTTDSKSKDDFLILNKNNLWLLDDRFTTYSFAASDKRVKDILKELDIPDEDTKIINDKPDFSIFFSHNPYNDDRLKSVLVELKPFDYKDKSHRKKHQGILQLREYLKAFKAKEKIKEVYGYLITDVDNDFAETLIEDDFVAMYSSEHPIYHKYYDKLDISIFVVSVRTMIYDAEARNKMFLDIIRKNSRINQLFSNNNEHKTTKSKNGVMSSQEVDNDDLPY</sequence>
<reference evidence="2" key="1">
    <citation type="submission" date="2019-08" db="EMBL/GenBank/DDBJ databases">
        <authorList>
            <person name="Kucharzyk K."/>
            <person name="Murdoch R.W."/>
            <person name="Higgins S."/>
            <person name="Loffler F."/>
        </authorList>
    </citation>
    <scope>NUCLEOTIDE SEQUENCE</scope>
</reference>
<name>A0A644SQ67_9ZZZZ</name>
<dbReference type="AlphaFoldDB" id="A0A644SQ67"/>
<organism evidence="2">
    <name type="scientific">bioreactor metagenome</name>
    <dbReference type="NCBI Taxonomy" id="1076179"/>
    <lineage>
        <taxon>unclassified sequences</taxon>
        <taxon>metagenomes</taxon>
        <taxon>ecological metagenomes</taxon>
    </lineage>
</organism>
<accession>A0A644SQ67</accession>
<dbReference type="Gene3D" id="3.30.565.10">
    <property type="entry name" value="Histidine kinase-like ATPase, C-terminal domain"/>
    <property type="match status" value="1"/>
</dbReference>
<dbReference type="Pfam" id="PF13589">
    <property type="entry name" value="HATPase_c_3"/>
    <property type="match status" value="1"/>
</dbReference>
<evidence type="ECO:0000313" key="2">
    <source>
        <dbReference type="EMBL" id="MPL56809.1"/>
    </source>
</evidence>
<evidence type="ECO:0008006" key="3">
    <source>
        <dbReference type="Google" id="ProtNLM"/>
    </source>
</evidence>
<evidence type="ECO:0000256" key="1">
    <source>
        <dbReference type="SAM" id="MobiDB-lite"/>
    </source>
</evidence>
<dbReference type="EMBL" id="VSSQ01000003">
    <property type="protein sequence ID" value="MPL56809.1"/>
    <property type="molecule type" value="Genomic_DNA"/>
</dbReference>
<dbReference type="InterPro" id="IPR036890">
    <property type="entry name" value="HATPase_C_sf"/>
</dbReference>
<feature type="compositionally biased region" description="Polar residues" evidence="1">
    <location>
        <begin position="659"/>
        <end position="668"/>
    </location>
</feature>